<dbReference type="Proteomes" id="UP001202328">
    <property type="component" value="Unassembled WGS sequence"/>
</dbReference>
<evidence type="ECO:0000313" key="2">
    <source>
        <dbReference type="Proteomes" id="UP001202328"/>
    </source>
</evidence>
<name>A0AAD4XLB4_9MAGN</name>
<protein>
    <submittedName>
        <fullName evidence="1">Uncharacterized protein</fullName>
    </submittedName>
</protein>
<dbReference type="SUPFAM" id="SSF143113">
    <property type="entry name" value="NAP-like"/>
    <property type="match status" value="1"/>
</dbReference>
<accession>A0AAD4XLB4</accession>
<reference evidence="1" key="1">
    <citation type="submission" date="2022-04" db="EMBL/GenBank/DDBJ databases">
        <title>A functionally conserved STORR gene fusion in Papaver species that diverged 16.8 million years ago.</title>
        <authorList>
            <person name="Catania T."/>
        </authorList>
    </citation>
    <scope>NUCLEOTIDE SEQUENCE</scope>
    <source>
        <strain evidence="1">S-188037</strain>
    </source>
</reference>
<keyword evidence="2" id="KW-1185">Reference proteome</keyword>
<dbReference type="EMBL" id="JAJJMB010008256">
    <property type="protein sequence ID" value="KAI3924861.1"/>
    <property type="molecule type" value="Genomic_DNA"/>
</dbReference>
<dbReference type="InterPro" id="IPR037231">
    <property type="entry name" value="NAP-like_sf"/>
</dbReference>
<evidence type="ECO:0000313" key="1">
    <source>
        <dbReference type="EMBL" id="KAI3924861.1"/>
    </source>
</evidence>
<sequence>MLLLIRDSQYLVLRNMKHDSKGCLLIFKNGDGRIGPIADDEDVEELFSQCDPDIRKYNDNPYFTNRSLTKRITFCKYGTTNLSVVKIDWKDGMVALLNSETTCEKRSVSCISESYAEIVMCDLGLSSQLKLACNSASFFDLENTNSELKSEFEGPLP</sequence>
<dbReference type="AlphaFoldDB" id="A0AAD4XLB4"/>
<organism evidence="1 2">
    <name type="scientific">Papaver atlanticum</name>
    <dbReference type="NCBI Taxonomy" id="357466"/>
    <lineage>
        <taxon>Eukaryota</taxon>
        <taxon>Viridiplantae</taxon>
        <taxon>Streptophyta</taxon>
        <taxon>Embryophyta</taxon>
        <taxon>Tracheophyta</taxon>
        <taxon>Spermatophyta</taxon>
        <taxon>Magnoliopsida</taxon>
        <taxon>Ranunculales</taxon>
        <taxon>Papaveraceae</taxon>
        <taxon>Papaveroideae</taxon>
        <taxon>Papaver</taxon>
    </lineage>
</organism>
<gene>
    <name evidence="1" type="ORF">MKW98_031112</name>
</gene>
<comment type="caution">
    <text evidence="1">The sequence shown here is derived from an EMBL/GenBank/DDBJ whole genome shotgun (WGS) entry which is preliminary data.</text>
</comment>
<dbReference type="Gene3D" id="3.30.1120.90">
    <property type="entry name" value="Nucleosome assembly protein"/>
    <property type="match status" value="1"/>
</dbReference>
<proteinExistence type="predicted"/>